<dbReference type="GO" id="GO:0003724">
    <property type="term" value="F:RNA helicase activity"/>
    <property type="evidence" value="ECO:0007669"/>
    <property type="project" value="UniProtKB-EC"/>
</dbReference>
<proteinExistence type="inferred from homology"/>
<feature type="short sequence motif" description="Q motif" evidence="8">
    <location>
        <begin position="565"/>
        <end position="593"/>
    </location>
</feature>
<dbReference type="SUPFAM" id="SSF57756">
    <property type="entry name" value="Retrovirus zinc finger-like domains"/>
    <property type="match status" value="1"/>
</dbReference>
<keyword evidence="3" id="KW-0547">Nucleotide-binding</keyword>
<dbReference type="SMART" id="SM00490">
    <property type="entry name" value="HELICc"/>
    <property type="match status" value="1"/>
</dbReference>
<evidence type="ECO:0000259" key="14">
    <source>
        <dbReference type="PROSITE" id="PS51195"/>
    </source>
</evidence>
<dbReference type="SUPFAM" id="SSF52540">
    <property type="entry name" value="P-loop containing nucleoside triphosphate hydrolases"/>
    <property type="match status" value="1"/>
</dbReference>
<feature type="compositionally biased region" description="Low complexity" evidence="10">
    <location>
        <begin position="488"/>
        <end position="497"/>
    </location>
</feature>
<keyword evidence="4" id="KW-0378">Hydrolase</keyword>
<feature type="compositionally biased region" description="Basic residues" evidence="10">
    <location>
        <begin position="431"/>
        <end position="445"/>
    </location>
</feature>
<keyword evidence="9" id="KW-0175">Coiled coil</keyword>
<evidence type="ECO:0000259" key="12">
    <source>
        <dbReference type="PROSITE" id="PS51192"/>
    </source>
</evidence>
<dbReference type="PROSITE" id="PS00039">
    <property type="entry name" value="DEAD_ATP_HELICASE"/>
    <property type="match status" value="1"/>
</dbReference>
<dbReference type="Pfam" id="PF00098">
    <property type="entry name" value="zf-CCHC"/>
    <property type="match status" value="1"/>
</dbReference>
<dbReference type="SMART" id="SM00343">
    <property type="entry name" value="ZnF_C2HC"/>
    <property type="match status" value="1"/>
</dbReference>
<evidence type="ECO:0000256" key="4">
    <source>
        <dbReference type="ARBA" id="ARBA00022801"/>
    </source>
</evidence>
<dbReference type="SMART" id="SM00487">
    <property type="entry name" value="DEXDc"/>
    <property type="match status" value="1"/>
</dbReference>
<evidence type="ECO:0000256" key="5">
    <source>
        <dbReference type="ARBA" id="ARBA00022806"/>
    </source>
</evidence>
<dbReference type="Pfam" id="PF00270">
    <property type="entry name" value="DEAD"/>
    <property type="match status" value="1"/>
</dbReference>
<dbReference type="PROSITE" id="PS51195">
    <property type="entry name" value="Q_MOTIF"/>
    <property type="match status" value="1"/>
</dbReference>
<evidence type="ECO:0000256" key="3">
    <source>
        <dbReference type="ARBA" id="ARBA00022741"/>
    </source>
</evidence>
<feature type="compositionally biased region" description="Basic and acidic residues" evidence="10">
    <location>
        <begin position="394"/>
        <end position="409"/>
    </location>
</feature>
<organism evidence="16 17">
    <name type="scientific">Rotaria magnacalcarata</name>
    <dbReference type="NCBI Taxonomy" id="392030"/>
    <lineage>
        <taxon>Eukaryota</taxon>
        <taxon>Metazoa</taxon>
        <taxon>Spiralia</taxon>
        <taxon>Gnathifera</taxon>
        <taxon>Rotifera</taxon>
        <taxon>Eurotatoria</taxon>
        <taxon>Bdelloidea</taxon>
        <taxon>Philodinida</taxon>
        <taxon>Philodinidae</taxon>
        <taxon>Rotaria</taxon>
    </lineage>
</organism>
<dbReference type="EMBL" id="CAJNRG010003443">
    <property type="protein sequence ID" value="CAF2057639.1"/>
    <property type="molecule type" value="Genomic_DNA"/>
</dbReference>
<evidence type="ECO:0000256" key="6">
    <source>
        <dbReference type="ARBA" id="ARBA00022840"/>
    </source>
</evidence>
<comment type="caution">
    <text evidence="16">The sequence shown here is derived from an EMBL/GenBank/DDBJ whole genome shotgun (WGS) entry which is preliminary data.</text>
</comment>
<dbReference type="InterPro" id="IPR001878">
    <property type="entry name" value="Znf_CCHC"/>
</dbReference>
<keyword evidence="7" id="KW-0862">Zinc</keyword>
<dbReference type="Gene3D" id="3.40.50.300">
    <property type="entry name" value="P-loop containing nucleotide triphosphate hydrolases"/>
    <property type="match status" value="2"/>
</dbReference>
<dbReference type="EMBL" id="CAJOBF010000802">
    <property type="protein sequence ID" value="CAF3871557.1"/>
    <property type="molecule type" value="Genomic_DNA"/>
</dbReference>
<feature type="coiled-coil region" evidence="9">
    <location>
        <begin position="35"/>
        <end position="69"/>
    </location>
</feature>
<feature type="region of interest" description="Disordered" evidence="10">
    <location>
        <begin position="180"/>
        <end position="209"/>
    </location>
</feature>
<feature type="compositionally biased region" description="Polar residues" evidence="10">
    <location>
        <begin position="357"/>
        <end position="373"/>
    </location>
</feature>
<comment type="similarity">
    <text evidence="1">Belongs to the DEAD box helicase family. DDX4/VASA subfamily.</text>
</comment>
<accession>A0A819FSJ4</accession>
<feature type="domain" description="Helicase C-terminal" evidence="13">
    <location>
        <begin position="803"/>
        <end position="955"/>
    </location>
</feature>
<dbReference type="Gene3D" id="4.10.60.10">
    <property type="entry name" value="Zinc finger, CCHC-type"/>
    <property type="match status" value="1"/>
</dbReference>
<evidence type="ECO:0000256" key="1">
    <source>
        <dbReference type="ARBA" id="ARBA00010132"/>
    </source>
</evidence>
<feature type="region of interest" description="Disordered" evidence="10">
    <location>
        <begin position="332"/>
        <end position="456"/>
    </location>
</feature>
<dbReference type="InterPro" id="IPR027417">
    <property type="entry name" value="P-loop_NTPase"/>
</dbReference>
<feature type="compositionally biased region" description="Basic and acidic residues" evidence="10">
    <location>
        <begin position="183"/>
        <end position="195"/>
    </location>
</feature>
<feature type="coiled-coil region" evidence="9">
    <location>
        <begin position="102"/>
        <end position="150"/>
    </location>
</feature>
<dbReference type="GO" id="GO:0008270">
    <property type="term" value="F:zinc ion binding"/>
    <property type="evidence" value="ECO:0007669"/>
    <property type="project" value="UniProtKB-KW"/>
</dbReference>
<dbReference type="InterPro" id="IPR001650">
    <property type="entry name" value="Helicase_C-like"/>
</dbReference>
<dbReference type="Pfam" id="PF00271">
    <property type="entry name" value="Helicase_C"/>
    <property type="match status" value="1"/>
</dbReference>
<protein>
    <recommendedName>
        <fullName evidence="2">RNA helicase</fullName>
        <ecNumber evidence="2">3.6.4.13</ecNumber>
    </recommendedName>
</protein>
<reference evidence="16" key="1">
    <citation type="submission" date="2021-02" db="EMBL/GenBank/DDBJ databases">
        <authorList>
            <person name="Nowell W R."/>
        </authorList>
    </citation>
    <scope>NUCLEOTIDE SEQUENCE</scope>
</reference>
<sequence>MGGAPSTPVVEQKCSTCKKTTAVFKCGGCSKEFCFNHLTEHRQTLIRECDQIENNRDQFHRKLFELQQAPGEPPFIQEVNIWEKESIQKIKQTAEECRQILCEKNKQHFMEMEDQLSQLTEELQKIRLENEFNEITIDRIKTQLAKLEREFGQLPNVKIQKDITSFIEKLSVVVSSGTRREKKSKETKLQEELGRSLHTSKSNDSATLAHETNLNADQTSEEFLGSRYEHQAASSSDVKNCNIDVLSLDNNDTSSTSISFHQSTNRHEDDDDTKTKEIYKVALNDVSSETNQNNDSDGSIASSPFPKSTIHTGINTGYKILRGRQFSRSRLISSPAHHVRGKGSGSDGLNSDDRRLNPQSDKTLDGFNSSVKGCSTYSISPSSDSKSIAFDKLPSQKDQRERIDYDKEASFSGFQDNNNTSITFNNSTIRGGRRRRGRRGSHRSQSRSGACDNHDHASGRHNSNITCFCCNQPGHRARDCPQERKPCDSSSNSLNNSADRRNNNQVSDDIFDQTSGHPTERFIPLPAPTTEDGIFGEAATRGENFGKYHVAHVQCTPPDKVKPIELYEEANLGTQILSNIRRAQFKEPTAIQRFTIPCIRQQDDIMACAQTGSGKTAAFLLPIISNLLSYNADELNENQRPPAPLCLIVSPTRELALQTEREARKFAFETPVIPCSAVGGHDMFTVSDRLRQGCHILSATTGRLKDMVEKGRISLKKVKYFVLDEADRMLDTGFEPDIRKLEDLGLPPKDDRCTSMFSATFPTEVQQLAKHFLRKDYVFLAVGTPGGANEDITQCIEEIPQGQKKDRLFQLLEQNLKSERCLIFVETKRSADYIGSLLSQKNFRSTTMHGDRTQQQRHQAVQDFTSGNCPILVATSVAARGLDFPLIGYVVNYDLPDSSDFYIHRIGRTGRAGHLGKSISFFDPGRDSDRKIAPDLLARLIEAGQEVPEFLKAFDNSGNVGFYNDGQSSRNTDVRDGHSHFVNRNKAAGPSGGTASAGAANEDWD</sequence>
<dbReference type="InterPro" id="IPR014001">
    <property type="entry name" value="Helicase_ATP-bd"/>
</dbReference>
<dbReference type="InterPro" id="IPR036875">
    <property type="entry name" value="Znf_CCHC_sf"/>
</dbReference>
<dbReference type="EC" id="3.6.4.13" evidence="2"/>
<feature type="region of interest" description="Disordered" evidence="10">
    <location>
        <begin position="965"/>
        <end position="1005"/>
    </location>
</feature>
<gene>
    <name evidence="16" type="ORF">UXM345_LOCUS8960</name>
    <name evidence="15" type="ORF">XDN619_LOCUS9998</name>
</gene>
<feature type="region of interest" description="Disordered" evidence="10">
    <location>
        <begin position="252"/>
        <end position="312"/>
    </location>
</feature>
<keyword evidence="7" id="KW-0479">Metal-binding</keyword>
<evidence type="ECO:0000259" key="13">
    <source>
        <dbReference type="PROSITE" id="PS51194"/>
    </source>
</evidence>
<dbReference type="InterPro" id="IPR000629">
    <property type="entry name" value="RNA-helicase_DEAD-box_CS"/>
</dbReference>
<feature type="domain" description="Helicase ATP-binding" evidence="12">
    <location>
        <begin position="596"/>
        <end position="779"/>
    </location>
</feature>
<dbReference type="PROSITE" id="PS51194">
    <property type="entry name" value="HELICASE_CTER"/>
    <property type="match status" value="1"/>
</dbReference>
<keyword evidence="7" id="KW-0863">Zinc-finger</keyword>
<dbReference type="FunFam" id="3.40.50.300:FF:000008">
    <property type="entry name" value="ATP-dependent RNA helicase RhlB"/>
    <property type="match status" value="1"/>
</dbReference>
<dbReference type="Proteomes" id="UP000663842">
    <property type="component" value="Unassembled WGS sequence"/>
</dbReference>
<feature type="compositionally biased region" description="Polar residues" evidence="10">
    <location>
        <begin position="197"/>
        <end position="209"/>
    </location>
</feature>
<dbReference type="GO" id="GO:0005524">
    <property type="term" value="F:ATP binding"/>
    <property type="evidence" value="ECO:0007669"/>
    <property type="project" value="UniProtKB-KW"/>
</dbReference>
<dbReference type="CDD" id="cd18787">
    <property type="entry name" value="SF2_C_DEAD"/>
    <property type="match status" value="1"/>
</dbReference>
<name>A0A819FSJ4_9BILA</name>
<evidence type="ECO:0000313" key="15">
    <source>
        <dbReference type="EMBL" id="CAF2057639.1"/>
    </source>
</evidence>
<feature type="compositionally biased region" description="Polar residues" evidence="10">
    <location>
        <begin position="252"/>
        <end position="263"/>
    </location>
</feature>
<evidence type="ECO:0000256" key="8">
    <source>
        <dbReference type="PROSITE-ProRule" id="PRU00552"/>
    </source>
</evidence>
<dbReference type="PROSITE" id="PS51192">
    <property type="entry name" value="HELICASE_ATP_BIND_1"/>
    <property type="match status" value="1"/>
</dbReference>
<dbReference type="InterPro" id="IPR011545">
    <property type="entry name" value="DEAD/DEAH_box_helicase_dom"/>
</dbReference>
<feature type="compositionally biased region" description="Low complexity" evidence="10">
    <location>
        <begin position="417"/>
        <end position="430"/>
    </location>
</feature>
<dbReference type="InterPro" id="IPR014014">
    <property type="entry name" value="RNA_helicase_DEAD_Q_motif"/>
</dbReference>
<keyword evidence="5" id="KW-0347">Helicase</keyword>
<keyword evidence="6" id="KW-0067">ATP-binding</keyword>
<evidence type="ECO:0000313" key="17">
    <source>
        <dbReference type="Proteomes" id="UP000663842"/>
    </source>
</evidence>
<feature type="domain" description="DEAD-box RNA helicase Q" evidence="14">
    <location>
        <begin position="565"/>
        <end position="593"/>
    </location>
</feature>
<evidence type="ECO:0000256" key="7">
    <source>
        <dbReference type="PROSITE-ProRule" id="PRU00047"/>
    </source>
</evidence>
<dbReference type="GO" id="GO:0003676">
    <property type="term" value="F:nucleic acid binding"/>
    <property type="evidence" value="ECO:0007669"/>
    <property type="project" value="InterPro"/>
</dbReference>
<feature type="compositionally biased region" description="Basic and acidic residues" evidence="10">
    <location>
        <begin position="265"/>
        <end position="279"/>
    </location>
</feature>
<evidence type="ECO:0000256" key="9">
    <source>
        <dbReference type="SAM" id="Coils"/>
    </source>
</evidence>
<feature type="compositionally biased region" description="Polar residues" evidence="10">
    <location>
        <begin position="285"/>
        <end position="312"/>
    </location>
</feature>
<dbReference type="GO" id="GO:0016787">
    <property type="term" value="F:hydrolase activity"/>
    <property type="evidence" value="ECO:0007669"/>
    <property type="project" value="UniProtKB-KW"/>
</dbReference>
<evidence type="ECO:0000256" key="10">
    <source>
        <dbReference type="SAM" id="MobiDB-lite"/>
    </source>
</evidence>
<feature type="compositionally biased region" description="Low complexity" evidence="10">
    <location>
        <begin position="987"/>
        <end position="1005"/>
    </location>
</feature>
<dbReference type="PANTHER" id="PTHR47958">
    <property type="entry name" value="ATP-DEPENDENT RNA HELICASE DBP3"/>
    <property type="match status" value="1"/>
</dbReference>
<feature type="region of interest" description="Disordered" evidence="10">
    <location>
        <begin position="479"/>
        <end position="530"/>
    </location>
</feature>
<feature type="compositionally biased region" description="Low complexity" evidence="10">
    <location>
        <begin position="375"/>
        <end position="387"/>
    </location>
</feature>
<evidence type="ECO:0000313" key="16">
    <source>
        <dbReference type="EMBL" id="CAF3871557.1"/>
    </source>
</evidence>
<feature type="domain" description="CCHC-type" evidence="11">
    <location>
        <begin position="467"/>
        <end position="482"/>
    </location>
</feature>
<evidence type="ECO:0000256" key="2">
    <source>
        <dbReference type="ARBA" id="ARBA00012552"/>
    </source>
</evidence>
<dbReference type="AlphaFoldDB" id="A0A819FSJ4"/>
<dbReference type="Proteomes" id="UP000663887">
    <property type="component" value="Unassembled WGS sequence"/>
</dbReference>
<evidence type="ECO:0000259" key="11">
    <source>
        <dbReference type="PROSITE" id="PS50158"/>
    </source>
</evidence>
<dbReference type="PROSITE" id="PS50158">
    <property type="entry name" value="ZF_CCHC"/>
    <property type="match status" value="1"/>
</dbReference>